<dbReference type="AlphaFoldDB" id="A0A497YTJ9"/>
<sequence>MIDASLYQTRDDGVITMSAGRNLVDFGFVGVSPSGPIVEASSSPVQMILYAATYAMTGINYASFAFLQTLVATLLLGAAVALALGVSRAEGLFSILLLSLALSFVYPFFLWHGSGMENALTHFLIVLSIAGLVRMIRCKRVSFLWAIPLVLTCFVRLELLLTIVALLGLFSVYWQRKFHSFGALKFSFLVAALCVVIHGIRFAYFGEFFPNTAAAQGISPLDRVQALLSGSVQPMVEGMQVSAYNFVQGGWWLAVVCLPLVFRLGMDAADKFLISAILVVLCVALISPVFLGRPRIDWMRTYSYVTVVSLLLPTWCVYHAVASRRIVELRTIAVVGVVASVWMYRTEPYYLGWAVDGFDQVRREFNAIAQNNEIRRPLVSNPDLGVMSWHKQFNILDLGMLGSPVMANLHKNPGIADYVLDFTKPDIVESHGFWTGLYCRDLFQDARFQDQYRSVSPKLSVQEMCGARRNEKAIWIRKSIELGSSSAERQFLDRLQDEFLIDTIKQEFDLCDPEKIDCRYVMRTVFRFVPELMEQRQLNEVLSLFDDDIERAYLSSVYDNDATDKITNHFFID</sequence>
<feature type="transmembrane region" description="Helical" evidence="1">
    <location>
        <begin position="143"/>
        <end position="174"/>
    </location>
</feature>
<keyword evidence="1" id="KW-1133">Transmembrane helix</keyword>
<gene>
    <name evidence="2" type="ORF">CLV75_4317</name>
</gene>
<dbReference type="Proteomes" id="UP000271700">
    <property type="component" value="Unassembled WGS sequence"/>
</dbReference>
<dbReference type="EMBL" id="RCCT01000010">
    <property type="protein sequence ID" value="RLJ97972.1"/>
    <property type="molecule type" value="Genomic_DNA"/>
</dbReference>
<accession>A0A497YTJ9</accession>
<feature type="transmembrane region" description="Helical" evidence="1">
    <location>
        <begin position="186"/>
        <end position="204"/>
    </location>
</feature>
<keyword evidence="1" id="KW-0472">Membrane</keyword>
<protein>
    <submittedName>
        <fullName evidence="2">Uncharacterized protein</fullName>
    </submittedName>
</protein>
<dbReference type="RefSeq" id="WP_010438797.1">
    <property type="nucleotide sequence ID" value="NZ_AEYW01000005.1"/>
</dbReference>
<feature type="transmembrane region" description="Helical" evidence="1">
    <location>
        <begin position="119"/>
        <end position="136"/>
    </location>
</feature>
<comment type="caution">
    <text evidence="2">The sequence shown here is derived from an EMBL/GenBank/DDBJ whole genome shotgun (WGS) entry which is preliminary data.</text>
</comment>
<feature type="transmembrane region" description="Helical" evidence="1">
    <location>
        <begin position="91"/>
        <end position="113"/>
    </location>
</feature>
<keyword evidence="3" id="KW-1185">Reference proteome</keyword>
<organism evidence="2 3">
    <name type="scientific">Ruegeria conchae</name>
    <dbReference type="NCBI Taxonomy" id="981384"/>
    <lineage>
        <taxon>Bacteria</taxon>
        <taxon>Pseudomonadati</taxon>
        <taxon>Pseudomonadota</taxon>
        <taxon>Alphaproteobacteria</taxon>
        <taxon>Rhodobacterales</taxon>
        <taxon>Roseobacteraceae</taxon>
        <taxon>Ruegeria</taxon>
    </lineage>
</organism>
<reference evidence="2 3" key="1">
    <citation type="submission" date="2018-10" db="EMBL/GenBank/DDBJ databases">
        <title>Genomic Encyclopedia of Archaeal and Bacterial Type Strains, Phase II (KMG-II): from individual species to whole genera.</title>
        <authorList>
            <person name="Goeker M."/>
        </authorList>
    </citation>
    <scope>NUCLEOTIDE SEQUENCE [LARGE SCALE GENOMIC DNA]</scope>
    <source>
        <strain evidence="2 3">DSM 29317</strain>
    </source>
</reference>
<feature type="transmembrane region" description="Helical" evidence="1">
    <location>
        <begin position="61"/>
        <end position="84"/>
    </location>
</feature>
<evidence type="ECO:0000313" key="2">
    <source>
        <dbReference type="EMBL" id="RLJ97972.1"/>
    </source>
</evidence>
<dbReference type="STRING" id="981384.GCA_000192475_03611"/>
<feature type="transmembrane region" description="Helical" evidence="1">
    <location>
        <begin position="249"/>
        <end position="266"/>
    </location>
</feature>
<proteinExistence type="predicted"/>
<feature type="transmembrane region" description="Helical" evidence="1">
    <location>
        <begin position="303"/>
        <end position="321"/>
    </location>
</feature>
<keyword evidence="1" id="KW-0812">Transmembrane</keyword>
<evidence type="ECO:0000313" key="3">
    <source>
        <dbReference type="Proteomes" id="UP000271700"/>
    </source>
</evidence>
<name>A0A497YTJ9_9RHOB</name>
<evidence type="ECO:0000256" key="1">
    <source>
        <dbReference type="SAM" id="Phobius"/>
    </source>
</evidence>
<feature type="transmembrane region" description="Helical" evidence="1">
    <location>
        <begin position="272"/>
        <end position="291"/>
    </location>
</feature>
<dbReference type="OrthoDB" id="343688at2"/>